<keyword evidence="1" id="KW-0175">Coiled coil</keyword>
<evidence type="ECO:0000256" key="1">
    <source>
        <dbReference type="SAM" id="Coils"/>
    </source>
</evidence>
<protein>
    <recommendedName>
        <fullName evidence="6">Chromosome partition protein Smc</fullName>
    </recommendedName>
</protein>
<dbReference type="Gene3D" id="1.10.287.1490">
    <property type="match status" value="2"/>
</dbReference>
<keyword evidence="5" id="KW-1185">Reference proteome</keyword>
<feature type="coiled-coil region" evidence="1">
    <location>
        <begin position="468"/>
        <end position="576"/>
    </location>
</feature>
<dbReference type="Proteomes" id="UP001637994">
    <property type="component" value="Unassembled WGS sequence"/>
</dbReference>
<evidence type="ECO:0000256" key="2">
    <source>
        <dbReference type="SAM" id="MobiDB-lite"/>
    </source>
</evidence>
<dbReference type="RefSeq" id="WP_410035594.1">
    <property type="nucleotide sequence ID" value="NZ_JBGMEF010000018.1"/>
</dbReference>
<evidence type="ECO:0000313" key="4">
    <source>
        <dbReference type="EMBL" id="MFO3667228.1"/>
    </source>
</evidence>
<evidence type="ECO:0000256" key="3">
    <source>
        <dbReference type="SAM" id="SignalP"/>
    </source>
</evidence>
<evidence type="ECO:0000313" key="5">
    <source>
        <dbReference type="Proteomes" id="UP001637994"/>
    </source>
</evidence>
<organism evidence="4 5">
    <name type="scientific">Anaerococcus kampingae</name>
    <dbReference type="NCBI Taxonomy" id="3115614"/>
    <lineage>
        <taxon>Bacteria</taxon>
        <taxon>Bacillati</taxon>
        <taxon>Bacillota</taxon>
        <taxon>Tissierellia</taxon>
        <taxon>Tissierellales</taxon>
        <taxon>Peptoniphilaceae</taxon>
        <taxon>Anaerococcus</taxon>
    </lineage>
</organism>
<feature type="compositionally biased region" description="Basic and acidic residues" evidence="2">
    <location>
        <begin position="273"/>
        <end position="297"/>
    </location>
</feature>
<feature type="region of interest" description="Disordered" evidence="2">
    <location>
        <begin position="115"/>
        <end position="170"/>
    </location>
</feature>
<feature type="coiled-coil region" evidence="1">
    <location>
        <begin position="230"/>
        <end position="267"/>
    </location>
</feature>
<gene>
    <name evidence="4" type="ORF">ACCQ42_05525</name>
</gene>
<reference evidence="4 5" key="1">
    <citation type="journal article" date="2025" name="Anaerobe">
        <title>Description of Anaerococcus kampingiae sp. nov., Anaerococcus groningensis sp. nov., Anaerococcus martiniensis sp. nov., and Anaerococcus cruorum sp. nov., isolated from human clinical specimens.</title>
        <authorList>
            <person name="Boiten K.E."/>
            <person name="Meijer J."/>
            <person name="van Wezel E.M."/>
            <person name="Veloo A.C.M."/>
        </authorList>
    </citation>
    <scope>NUCLEOTIDE SEQUENCE [LARGE SCALE GENOMIC DNA]</scope>
    <source>
        <strain evidence="4 5">ENR0874</strain>
    </source>
</reference>
<comment type="caution">
    <text evidence="4">The sequence shown here is derived from an EMBL/GenBank/DDBJ whole genome shotgun (WGS) entry which is preliminary data.</text>
</comment>
<feature type="chain" id="PRO_5045695995" description="Chromosome partition protein Smc" evidence="3">
    <location>
        <begin position="29"/>
        <end position="666"/>
    </location>
</feature>
<feature type="region of interest" description="Disordered" evidence="2">
    <location>
        <begin position="25"/>
        <end position="95"/>
    </location>
</feature>
<keyword evidence="3" id="KW-0732">Signal</keyword>
<proteinExistence type="predicted"/>
<accession>A0ABW9MEB0</accession>
<feature type="coiled-coil region" evidence="1">
    <location>
        <begin position="400"/>
        <end position="427"/>
    </location>
</feature>
<feature type="signal peptide" evidence="3">
    <location>
        <begin position="1"/>
        <end position="28"/>
    </location>
</feature>
<feature type="compositionally biased region" description="Basic and acidic residues" evidence="2">
    <location>
        <begin position="33"/>
        <end position="95"/>
    </location>
</feature>
<sequence length="666" mass="77734">MKNNKLLIPALAALLLTPAILTSPKSYASEPIEADRSEDSIKKDIASKKSELSKLNEEKTKTENELNKINEDLDKLKKEKTETENSLNEKEIKIKSNETLIDEKASKEKLDKEISDLEGQISENNKSLDTAKEEDKNIQKQIDDIEAKDKKEENPKQNEIDAAAEKKKAEELEKQRKEEVQKAKDLNRIYNDAKQTLIEVKVQHGILEYKYNVKNEFLNQVLANPEIYKAEDVEKYKKEVEDLKNDYEATKIKIKDTEDAVQVAKDNQIAFRGHSDDKHTSGSLEIGKEGSKHKARSEFKNNTLTQKEVEDKITELNKDRQSTLESYFEVTKNYDKINDSINKKVAESEKIKLENDISNGIRYWLSDIEYKSNVKNDPDFYYVNNKSKVKQFIDEDFNEYKEKKGIRTKIENEIDDLMNERESIKIKSIPLEEKQFDLENKISYYKELLELIKNGGPKEEESKEDPRLKELREKLLANKTNISNLENIIANLQKELDQVKIDKEKIDSLTDEDRAKLKGELDNLKGERKEIEARLNEINANITSKNQEKERLEKLLAELNDKISKLSKAIDDLNLYLYNQNSIYYYPSLINEKSSEEKVKEIRQRSINRLKVAYRYSVKVVENAEYYLKTAKMSESRRNKLENLINRQKALHIKVNEIIQKFELEI</sequence>
<feature type="region of interest" description="Disordered" evidence="2">
    <location>
        <begin position="272"/>
        <end position="297"/>
    </location>
</feature>
<feature type="compositionally biased region" description="Basic and acidic residues" evidence="2">
    <location>
        <begin position="129"/>
        <end position="170"/>
    </location>
</feature>
<evidence type="ECO:0008006" key="6">
    <source>
        <dbReference type="Google" id="ProtNLM"/>
    </source>
</evidence>
<name>A0ABW9MEB0_9FIRM</name>
<dbReference type="EMBL" id="JBGMEF010000018">
    <property type="protein sequence ID" value="MFO3667228.1"/>
    <property type="molecule type" value="Genomic_DNA"/>
</dbReference>